<keyword evidence="5" id="KW-1185">Reference proteome</keyword>
<dbReference type="InterPro" id="IPR011990">
    <property type="entry name" value="TPR-like_helical_dom_sf"/>
</dbReference>
<dbReference type="Pfam" id="PF01535">
    <property type="entry name" value="PPR"/>
    <property type="match status" value="1"/>
</dbReference>
<protein>
    <submittedName>
        <fullName evidence="4">Pentatricopeptide repeat-containing protein</fullName>
    </submittedName>
</protein>
<evidence type="ECO:0000313" key="4">
    <source>
        <dbReference type="EMBL" id="OLP87689.1"/>
    </source>
</evidence>
<evidence type="ECO:0000256" key="3">
    <source>
        <dbReference type="SAM" id="MobiDB-lite"/>
    </source>
</evidence>
<dbReference type="Proteomes" id="UP000186817">
    <property type="component" value="Unassembled WGS sequence"/>
</dbReference>
<gene>
    <name evidence="4" type="ORF">AK812_SmicGene31077</name>
</gene>
<dbReference type="EMBL" id="LSRX01000848">
    <property type="protein sequence ID" value="OLP87689.1"/>
    <property type="molecule type" value="Genomic_DNA"/>
</dbReference>
<dbReference type="Gene3D" id="1.25.40.10">
    <property type="entry name" value="Tetratricopeptide repeat domain"/>
    <property type="match status" value="4"/>
</dbReference>
<evidence type="ECO:0000256" key="2">
    <source>
        <dbReference type="PROSITE-ProRule" id="PRU00708"/>
    </source>
</evidence>
<dbReference type="PANTHER" id="PTHR47447">
    <property type="entry name" value="OS03G0856100 PROTEIN"/>
    <property type="match status" value="1"/>
</dbReference>
<comment type="caution">
    <text evidence="4">The sequence shown here is derived from an EMBL/GenBank/DDBJ whole genome shotgun (WGS) entry which is preliminary data.</text>
</comment>
<sequence length="1005" mass="111232">MERVPRGGGKEVARSPWRLALHLFERGAPADTAICNAATWSQVMTACGTGEQWQRALGFLCMIDALRLRKTIVSFNAALRACGKCAKWQDALHIFRSVGDSQLQGDSVSSRTVINACSQEWNKALLLLQEGRETILATDVSSYGAVISACQAASCWKEALSVFESLAEAGVEADARSFTSAITSSIRGEDWQGAVARFSDMLKQSLETDSIVQNAGLRARGWLLWQSAIQQLALLVQAGLRPDVASYNTVLSACEGQWRRSLALATQMEHKAMKSTVVTVGVLLSGKNELSETWSRPLQLLAAWYLRSAETSVVSHTNLLAGMADSWHNAVAYFAALQARGVIKVLPMETAAAHAFRTGGRWQQVVNVAAQATGVADLVMRHVVLDSQVSALQWRSGVQVYASLALRNLQPNLLTANLALSACQWRLASALLRNLGLSALETNVVSCSTAIAACGTSSRWQFVSMLLERLEERRLETNTIACNSAVSALGKSMHWQLASWVLSDARVLGDEIGYDALMLACSQAENSLQCGKGRELQLFARLLRHLAKHSCSDVLRKCFFPGRISTSRKGFRLASARRRDVVVPLTFLEGSALHRPYEAQARLWRQRLQGFAVLMQTRAGYNRESFQFDKKQTLEREGLRWGMQLKRFQLFRDDVRDLVNLTVDRMDVYHLIGALFMKFCIIVFCKGRIQAMMLSYLVGHARAQISLVRLTRFVRLPIPTQNQILTLKANLVDFEQQGVANMLRLPFQDHKAPDSDLLPQKGDEEDEHGDDGNTAMTSVFVMRTFASALTSELKCSCAEQQWPDDGAVLQEPLRVAADAGATSHAFLEAKDLLSGSRGAMPERHVQLFRNLQFKWQCYAHGRVCFASDPLLALVKVLFQAATIFVAFLDLAGLQHREIITVQIVSIVPSIVTALEVSFSQRDKLGNLLPQQDYKLSPLSFLCHAMWLEYRLQFGEVCLVNERGCTLLGLQMCVGERDASNLNWLEIQSIFVSSLSNPSDCLAGTT</sequence>
<dbReference type="PROSITE" id="PS51375">
    <property type="entry name" value="PPR"/>
    <property type="match status" value="1"/>
</dbReference>
<feature type="region of interest" description="Disordered" evidence="3">
    <location>
        <begin position="751"/>
        <end position="773"/>
    </location>
</feature>
<evidence type="ECO:0000256" key="1">
    <source>
        <dbReference type="ARBA" id="ARBA00022737"/>
    </source>
</evidence>
<keyword evidence="1" id="KW-0677">Repeat</keyword>
<accession>A0A1Q9CXT7</accession>
<evidence type="ECO:0000313" key="5">
    <source>
        <dbReference type="Proteomes" id="UP000186817"/>
    </source>
</evidence>
<dbReference type="PANTHER" id="PTHR47447:SF17">
    <property type="entry name" value="OS12G0638900 PROTEIN"/>
    <property type="match status" value="1"/>
</dbReference>
<reference evidence="4 5" key="1">
    <citation type="submission" date="2016-02" db="EMBL/GenBank/DDBJ databases">
        <title>Genome analysis of coral dinoflagellate symbionts highlights evolutionary adaptations to a symbiotic lifestyle.</title>
        <authorList>
            <person name="Aranda M."/>
            <person name="Li Y."/>
            <person name="Liew Y.J."/>
            <person name="Baumgarten S."/>
            <person name="Simakov O."/>
            <person name="Wilson M."/>
            <person name="Piel J."/>
            <person name="Ashoor H."/>
            <person name="Bougouffa S."/>
            <person name="Bajic V.B."/>
            <person name="Ryu T."/>
            <person name="Ravasi T."/>
            <person name="Bayer T."/>
            <person name="Micklem G."/>
            <person name="Kim H."/>
            <person name="Bhak J."/>
            <person name="Lajeunesse T.C."/>
            <person name="Voolstra C.R."/>
        </authorList>
    </citation>
    <scope>NUCLEOTIDE SEQUENCE [LARGE SCALE GENOMIC DNA]</scope>
    <source>
        <strain evidence="4 5">CCMP2467</strain>
    </source>
</reference>
<dbReference type="AlphaFoldDB" id="A0A1Q9CXT7"/>
<dbReference type="InterPro" id="IPR002885">
    <property type="entry name" value="PPR_rpt"/>
</dbReference>
<organism evidence="4 5">
    <name type="scientific">Symbiodinium microadriaticum</name>
    <name type="common">Dinoflagellate</name>
    <name type="synonym">Zooxanthella microadriatica</name>
    <dbReference type="NCBI Taxonomy" id="2951"/>
    <lineage>
        <taxon>Eukaryota</taxon>
        <taxon>Sar</taxon>
        <taxon>Alveolata</taxon>
        <taxon>Dinophyceae</taxon>
        <taxon>Suessiales</taxon>
        <taxon>Symbiodiniaceae</taxon>
        <taxon>Symbiodinium</taxon>
    </lineage>
</organism>
<dbReference type="OrthoDB" id="434639at2759"/>
<name>A0A1Q9CXT7_SYMMI</name>
<feature type="repeat" description="PPR" evidence="2">
    <location>
        <begin position="139"/>
        <end position="173"/>
    </location>
</feature>
<proteinExistence type="predicted"/>